<feature type="transmembrane region" description="Helical" evidence="5">
    <location>
        <begin position="96"/>
        <end position="115"/>
    </location>
</feature>
<keyword evidence="7" id="KW-1185">Reference proteome</keyword>
<sequence>MTHLHVTAWVLGVILLIVSYVMYKKGNKAGKILHMVLRLDYLLILYTGGDLFAEYAREGFPFLGELIVKGIAGLWVIAAMEMILVKTSKSKPAKSFWIQFVIAFLIAVILGFFRLPM</sequence>
<keyword evidence="4 5" id="KW-0472">Membrane</keyword>
<dbReference type="InterPro" id="IPR010899">
    <property type="entry name" value="UPF0344"/>
</dbReference>
<evidence type="ECO:0000313" key="6">
    <source>
        <dbReference type="EMBL" id="MBB6512627.1"/>
    </source>
</evidence>
<evidence type="ECO:0000256" key="1">
    <source>
        <dbReference type="ARBA" id="ARBA00022475"/>
    </source>
</evidence>
<reference evidence="6 7" key="1">
    <citation type="submission" date="2020-08" db="EMBL/GenBank/DDBJ databases">
        <title>Genomic Encyclopedia of Type Strains, Phase IV (KMG-IV): sequencing the most valuable type-strain genomes for metagenomic binning, comparative biology and taxonomic classification.</title>
        <authorList>
            <person name="Goeker M."/>
        </authorList>
    </citation>
    <scope>NUCLEOTIDE SEQUENCE [LARGE SCALE GENOMIC DNA]</scope>
    <source>
        <strain evidence="6 7">DSM 11805</strain>
    </source>
</reference>
<dbReference type="AlphaFoldDB" id="A0A841RL79"/>
<feature type="transmembrane region" description="Helical" evidence="5">
    <location>
        <begin position="6"/>
        <end position="23"/>
    </location>
</feature>
<dbReference type="GO" id="GO:0005886">
    <property type="term" value="C:plasma membrane"/>
    <property type="evidence" value="ECO:0007669"/>
    <property type="project" value="UniProtKB-SubCell"/>
</dbReference>
<comment type="caution">
    <text evidence="6">The sequence shown here is derived from an EMBL/GenBank/DDBJ whole genome shotgun (WGS) entry which is preliminary data.</text>
</comment>
<keyword evidence="1 5" id="KW-1003">Cell membrane</keyword>
<dbReference type="Pfam" id="PF07457">
    <property type="entry name" value="DUF1516"/>
    <property type="match status" value="1"/>
</dbReference>
<comment type="caution">
    <text evidence="5">Lacks conserved residue(s) required for the propagation of feature annotation.</text>
</comment>
<evidence type="ECO:0000313" key="7">
    <source>
        <dbReference type="Proteomes" id="UP000572212"/>
    </source>
</evidence>
<evidence type="ECO:0000256" key="5">
    <source>
        <dbReference type="HAMAP-Rule" id="MF_01536"/>
    </source>
</evidence>
<keyword evidence="2 5" id="KW-0812">Transmembrane</keyword>
<name>A0A841RL79_9BACI</name>
<dbReference type="EMBL" id="JACHON010000004">
    <property type="protein sequence ID" value="MBB6512627.1"/>
    <property type="molecule type" value="Genomic_DNA"/>
</dbReference>
<organism evidence="6 7">
    <name type="scientific">Gracilibacillus halotolerans</name>
    <dbReference type="NCBI Taxonomy" id="74386"/>
    <lineage>
        <taxon>Bacteria</taxon>
        <taxon>Bacillati</taxon>
        <taxon>Bacillota</taxon>
        <taxon>Bacilli</taxon>
        <taxon>Bacillales</taxon>
        <taxon>Bacillaceae</taxon>
        <taxon>Gracilibacillus</taxon>
    </lineage>
</organism>
<proteinExistence type="inferred from homology"/>
<dbReference type="Proteomes" id="UP000572212">
    <property type="component" value="Unassembled WGS sequence"/>
</dbReference>
<evidence type="ECO:0000256" key="3">
    <source>
        <dbReference type="ARBA" id="ARBA00022989"/>
    </source>
</evidence>
<evidence type="ECO:0000256" key="4">
    <source>
        <dbReference type="ARBA" id="ARBA00023136"/>
    </source>
</evidence>
<comment type="similarity">
    <text evidence="5">Belongs to the UPF0344 family.</text>
</comment>
<dbReference type="HAMAP" id="MF_01536">
    <property type="entry name" value="UPF0344"/>
    <property type="match status" value="1"/>
</dbReference>
<comment type="subcellular location">
    <subcellularLocation>
        <location evidence="5">Cell membrane</location>
        <topology evidence="5">Multi-pass membrane protein</topology>
    </subcellularLocation>
</comment>
<gene>
    <name evidence="6" type="ORF">GGQ92_001413</name>
</gene>
<evidence type="ECO:0000256" key="2">
    <source>
        <dbReference type="ARBA" id="ARBA00022692"/>
    </source>
</evidence>
<dbReference type="RefSeq" id="WP_184246189.1">
    <property type="nucleotide sequence ID" value="NZ_BAAACU010000028.1"/>
</dbReference>
<keyword evidence="3 5" id="KW-1133">Transmembrane helix</keyword>
<feature type="transmembrane region" description="Helical" evidence="5">
    <location>
        <begin position="62"/>
        <end position="84"/>
    </location>
</feature>
<accession>A0A841RL79</accession>
<protein>
    <recommendedName>
        <fullName evidence="5">UPF0344 protein GGQ92_001413</fullName>
    </recommendedName>
</protein>